<protein>
    <submittedName>
        <fullName evidence="1">Uncharacterized protein</fullName>
    </submittedName>
</protein>
<proteinExistence type="predicted"/>
<dbReference type="Proteomes" id="UP000076935">
    <property type="component" value="Unassembled WGS sequence"/>
</dbReference>
<dbReference type="AlphaFoldDB" id="A0A177L7A5"/>
<evidence type="ECO:0000313" key="2">
    <source>
        <dbReference type="Proteomes" id="UP000076935"/>
    </source>
</evidence>
<reference evidence="1 2" key="1">
    <citation type="submission" date="2016-01" db="EMBL/GenBank/DDBJ databases">
        <title>Investigation of taxonomic status of Bacillus aminovorans.</title>
        <authorList>
            <person name="Verma A."/>
            <person name="Pal Y."/>
            <person name="Krishnamurthi S."/>
        </authorList>
    </citation>
    <scope>NUCLEOTIDE SEQUENCE [LARGE SCALE GENOMIC DNA]</scope>
    <source>
        <strain evidence="1 2">DSM 1314</strain>
    </source>
</reference>
<name>A0A177L7A5_9BACI</name>
<evidence type="ECO:0000313" key="1">
    <source>
        <dbReference type="EMBL" id="OAH61075.1"/>
    </source>
</evidence>
<keyword evidence="2" id="KW-1185">Reference proteome</keyword>
<accession>A0A177L7A5</accession>
<dbReference type="RefSeq" id="WP_063965683.1">
    <property type="nucleotide sequence ID" value="NZ_JBCNAN010000051.1"/>
</dbReference>
<comment type="caution">
    <text evidence="1">The sequence shown here is derived from an EMBL/GenBank/DDBJ whole genome shotgun (WGS) entry which is preliminary data.</text>
</comment>
<organism evidence="1 2">
    <name type="scientific">Domibacillus aminovorans</name>
    <dbReference type="NCBI Taxonomy" id="29332"/>
    <lineage>
        <taxon>Bacteria</taxon>
        <taxon>Bacillati</taxon>
        <taxon>Bacillota</taxon>
        <taxon>Bacilli</taxon>
        <taxon>Bacillales</taxon>
        <taxon>Bacillaceae</taxon>
        <taxon>Domibacillus</taxon>
    </lineage>
</organism>
<gene>
    <name evidence="1" type="ORF">AWH49_14325</name>
</gene>
<sequence length="64" mass="7889">MSEEMINFYPEYGANVEEDELEEYEYFDCYECNERVKKMNYIRASLVPLWALYIQYRKKGELQL</sequence>
<dbReference type="EMBL" id="LQWY01000024">
    <property type="protein sequence ID" value="OAH61075.1"/>
    <property type="molecule type" value="Genomic_DNA"/>
</dbReference>